<dbReference type="Gene3D" id="3.40.50.620">
    <property type="entry name" value="HUPs"/>
    <property type="match status" value="1"/>
</dbReference>
<protein>
    <recommendedName>
        <fullName evidence="1">Asparagine synthetase domain-containing protein</fullName>
    </recommendedName>
</protein>
<evidence type="ECO:0000313" key="2">
    <source>
        <dbReference type="EMBL" id="OYX04773.1"/>
    </source>
</evidence>
<evidence type="ECO:0000313" key="3">
    <source>
        <dbReference type="Proteomes" id="UP000215616"/>
    </source>
</evidence>
<dbReference type="AlphaFoldDB" id="A0A258DBX2"/>
<organism evidence="2 3">
    <name type="scientific">Caulobacter vibrioides</name>
    <name type="common">Caulobacter crescentus</name>
    <dbReference type="NCBI Taxonomy" id="155892"/>
    <lineage>
        <taxon>Bacteria</taxon>
        <taxon>Pseudomonadati</taxon>
        <taxon>Pseudomonadota</taxon>
        <taxon>Alphaproteobacteria</taxon>
        <taxon>Caulobacterales</taxon>
        <taxon>Caulobacteraceae</taxon>
        <taxon>Caulobacter</taxon>
    </lineage>
</organism>
<name>A0A258DBX2_CAUVI</name>
<dbReference type="InterPro" id="IPR014729">
    <property type="entry name" value="Rossmann-like_a/b/a_fold"/>
</dbReference>
<dbReference type="InterPro" id="IPR001962">
    <property type="entry name" value="Asn_synthase"/>
</dbReference>
<dbReference type="GO" id="GO:0004066">
    <property type="term" value="F:asparagine synthase (glutamine-hydrolyzing) activity"/>
    <property type="evidence" value="ECO:0007669"/>
    <property type="project" value="InterPro"/>
</dbReference>
<dbReference type="Proteomes" id="UP000215616">
    <property type="component" value="Unassembled WGS sequence"/>
</dbReference>
<reference evidence="2 3" key="1">
    <citation type="submission" date="2017-03" db="EMBL/GenBank/DDBJ databases">
        <title>Lifting the veil on microbial sulfur biogeochemistry in mining wastewaters.</title>
        <authorList>
            <person name="Kantor R.S."/>
            <person name="Colenbrander Nelson T."/>
            <person name="Marshall S."/>
            <person name="Bennett D."/>
            <person name="Apte S."/>
            <person name="Camacho D."/>
            <person name="Thomas B.C."/>
            <person name="Warren L.A."/>
            <person name="Banfield J.F."/>
        </authorList>
    </citation>
    <scope>NUCLEOTIDE SEQUENCE [LARGE SCALE GENOMIC DNA]</scope>
    <source>
        <strain evidence="2">32-67-7</strain>
    </source>
</reference>
<dbReference type="Pfam" id="PF00733">
    <property type="entry name" value="Asn_synthase"/>
    <property type="match status" value="1"/>
</dbReference>
<dbReference type="SUPFAM" id="SSF52402">
    <property type="entry name" value="Adenine nucleotide alpha hydrolases-like"/>
    <property type="match status" value="1"/>
</dbReference>
<accession>A0A258DBX2</accession>
<gene>
    <name evidence="2" type="ORF">B7Z12_05550</name>
</gene>
<proteinExistence type="predicted"/>
<dbReference type="EMBL" id="NCDQ01000061">
    <property type="protein sequence ID" value="OYX04773.1"/>
    <property type="molecule type" value="Genomic_DNA"/>
</dbReference>
<sequence length="568" mass="61040">MSYLLMTWPPGQPSVAADALHAAFNGKNGWTLVLERFCLRVYVRGTAAPAVTLLPKGGVLIGQMFDRAATEAGAVAAYDLHHLGDEDGLTVARRVVDEAWGRYVLVLPVKARRPIVLREPLGALDALIWRKDEAWCVADDVPPVLAPDGLAIDEIRLAHLIAEPDLASAEVPLTGVTAVMPGTVVDETGSVHRLWAPARFARAPRVDAWTASERIPLISRACIAALAKGHESILCEISGGLDSAIVATSLKAEGGNLGAAINFHWPQAEGDERPYARAVAKAVRTRLEVIASRVAPVAPDAFDAAVVARPSFNAVDPVYDAVLAQRLVQGGESALFTGQGGDAVFYQMPAPQLSLDLLVRGPRRRDLMALSRRTNRSVWSLLRLGARAPVRATFPYGARHVGRAPKHPWLQELRGVGAAKRIQIEALVANQAVFAASRRGAVADLVHPLLSQPLVELCLSTPAAVLAGGEQDRAFVRSAFRAQLPRLVLDRQSKGDLSVFFAKGVAKSLPDLRPRLLEGRLAARGLIDVAALSEAMQPEAMIWRDGSAEFLCLAVLESWVRAWEARGA</sequence>
<dbReference type="GO" id="GO:0006529">
    <property type="term" value="P:asparagine biosynthetic process"/>
    <property type="evidence" value="ECO:0007669"/>
    <property type="project" value="InterPro"/>
</dbReference>
<feature type="domain" description="Asparagine synthetase" evidence="1">
    <location>
        <begin position="229"/>
        <end position="560"/>
    </location>
</feature>
<comment type="caution">
    <text evidence="2">The sequence shown here is derived from an EMBL/GenBank/DDBJ whole genome shotgun (WGS) entry which is preliminary data.</text>
</comment>
<evidence type="ECO:0000259" key="1">
    <source>
        <dbReference type="Pfam" id="PF00733"/>
    </source>
</evidence>